<gene>
    <name evidence="2" type="ORF">P7K49_026040</name>
</gene>
<evidence type="ECO:0000313" key="2">
    <source>
        <dbReference type="EMBL" id="KAK2097006.1"/>
    </source>
</evidence>
<feature type="compositionally biased region" description="Low complexity" evidence="1">
    <location>
        <begin position="199"/>
        <end position="231"/>
    </location>
</feature>
<feature type="compositionally biased region" description="Pro residues" evidence="1">
    <location>
        <begin position="122"/>
        <end position="133"/>
    </location>
</feature>
<reference evidence="2 3" key="1">
    <citation type="submission" date="2023-05" db="EMBL/GenBank/DDBJ databases">
        <title>B98-5 Cell Line De Novo Hybrid Assembly: An Optical Mapping Approach.</title>
        <authorList>
            <person name="Kananen K."/>
            <person name="Auerbach J.A."/>
            <person name="Kautto E."/>
            <person name="Blachly J.S."/>
        </authorList>
    </citation>
    <scope>NUCLEOTIDE SEQUENCE [LARGE SCALE GENOMIC DNA]</scope>
    <source>
        <strain evidence="2">B95-8</strain>
        <tissue evidence="2">Cell line</tissue>
    </source>
</reference>
<keyword evidence="3" id="KW-1185">Reference proteome</keyword>
<dbReference type="EMBL" id="JASSZA010000012">
    <property type="protein sequence ID" value="KAK2097006.1"/>
    <property type="molecule type" value="Genomic_DNA"/>
</dbReference>
<sequence length="257" mass="28050">MRWRQNPFRADTRSAVYTPRLGKFWYQLVRTLVASTTVQLFNAEQSGAGSKTQPAHHQLPTTLRQFQRQRSAATTCFLASLRTWRRGHAFLLRSHSRFWFQTQVREAEEKQALHASHGALPRCPPTVPAPGPRAPAGRSQAQAPPPPPTAAAEAGPRSRKDAGRGGRGRAAPDPSPDPRPREPHPPFALRPGPRPPPRLALVRPATPVTPRALLPGAGSGPPSAGRARGPRPTFPDPRSRLSPRTKAASSGTQGRWR</sequence>
<proteinExistence type="predicted"/>
<accession>A0ABQ9UIY5</accession>
<evidence type="ECO:0000313" key="3">
    <source>
        <dbReference type="Proteomes" id="UP001266305"/>
    </source>
</evidence>
<comment type="caution">
    <text evidence="2">The sequence shown here is derived from an EMBL/GenBank/DDBJ whole genome shotgun (WGS) entry which is preliminary data.</text>
</comment>
<feature type="compositionally biased region" description="Polar residues" evidence="1">
    <location>
        <begin position="247"/>
        <end position="257"/>
    </location>
</feature>
<evidence type="ECO:0000256" key="1">
    <source>
        <dbReference type="SAM" id="MobiDB-lite"/>
    </source>
</evidence>
<name>A0ABQ9UIY5_SAGOE</name>
<feature type="compositionally biased region" description="Pro residues" evidence="1">
    <location>
        <begin position="185"/>
        <end position="198"/>
    </location>
</feature>
<feature type="region of interest" description="Disordered" evidence="1">
    <location>
        <begin position="110"/>
        <end position="257"/>
    </location>
</feature>
<organism evidence="2 3">
    <name type="scientific">Saguinus oedipus</name>
    <name type="common">Cotton-top tamarin</name>
    <name type="synonym">Oedipomidas oedipus</name>
    <dbReference type="NCBI Taxonomy" id="9490"/>
    <lineage>
        <taxon>Eukaryota</taxon>
        <taxon>Metazoa</taxon>
        <taxon>Chordata</taxon>
        <taxon>Craniata</taxon>
        <taxon>Vertebrata</taxon>
        <taxon>Euteleostomi</taxon>
        <taxon>Mammalia</taxon>
        <taxon>Eutheria</taxon>
        <taxon>Euarchontoglires</taxon>
        <taxon>Primates</taxon>
        <taxon>Haplorrhini</taxon>
        <taxon>Platyrrhini</taxon>
        <taxon>Cebidae</taxon>
        <taxon>Callitrichinae</taxon>
        <taxon>Saguinus</taxon>
    </lineage>
</organism>
<dbReference type="Proteomes" id="UP001266305">
    <property type="component" value="Unassembled WGS sequence"/>
</dbReference>
<protein>
    <submittedName>
        <fullName evidence="2">Uncharacterized protein</fullName>
    </submittedName>
</protein>